<keyword evidence="1" id="KW-0732">Signal</keyword>
<dbReference type="AlphaFoldDB" id="A0A7G3ZMC6"/>
<dbReference type="OrthoDB" id="2527403at2759"/>
<evidence type="ECO:0000313" key="2">
    <source>
        <dbReference type="EMBL" id="QLL34662.1"/>
    </source>
</evidence>
<reference evidence="2 3" key="1">
    <citation type="submission" date="2020-06" db="EMBL/GenBank/DDBJ databases">
        <title>The yeast mating-type switching endonuclease HO is a domesticated member of an unorthodox homing genetic element family.</title>
        <authorList>
            <person name="Coughlan A.Y."/>
            <person name="Lombardi L."/>
            <person name="Braun-Galleani S."/>
            <person name="Martos A.R."/>
            <person name="Galeote V."/>
            <person name="Bigey F."/>
            <person name="Dequin S."/>
            <person name="Byrne K.P."/>
            <person name="Wolfe K.H."/>
        </authorList>
    </citation>
    <scope>NUCLEOTIDE SEQUENCE [LARGE SCALE GENOMIC DNA]</scope>
    <source>
        <strain evidence="2 3">CBS764</strain>
    </source>
</reference>
<dbReference type="GeneID" id="59327928"/>
<dbReference type="EMBL" id="CP059253">
    <property type="protein sequence ID" value="QLL34662.1"/>
    <property type="molecule type" value="Genomic_DNA"/>
</dbReference>
<feature type="chain" id="PRO_5028893803" description="Meiotic sister chromatid recombination protein 1" evidence="1">
    <location>
        <begin position="19"/>
        <end position="503"/>
    </location>
</feature>
<evidence type="ECO:0000256" key="1">
    <source>
        <dbReference type="SAM" id="SignalP"/>
    </source>
</evidence>
<dbReference type="Pfam" id="PF10281">
    <property type="entry name" value="Ish1"/>
    <property type="match status" value="4"/>
</dbReference>
<dbReference type="KEGG" id="tgb:HG536_0H00360"/>
<dbReference type="InterPro" id="IPR018803">
    <property type="entry name" value="Ish1/Msc1-like"/>
</dbReference>
<dbReference type="Proteomes" id="UP000515788">
    <property type="component" value="Chromosome 8"/>
</dbReference>
<organism evidence="2 3">
    <name type="scientific">Torulaspora globosa</name>
    <dbReference type="NCBI Taxonomy" id="48254"/>
    <lineage>
        <taxon>Eukaryota</taxon>
        <taxon>Fungi</taxon>
        <taxon>Dikarya</taxon>
        <taxon>Ascomycota</taxon>
        <taxon>Saccharomycotina</taxon>
        <taxon>Saccharomycetes</taxon>
        <taxon>Saccharomycetales</taxon>
        <taxon>Saccharomycetaceae</taxon>
        <taxon>Torulaspora</taxon>
    </lineage>
</organism>
<evidence type="ECO:0000313" key="3">
    <source>
        <dbReference type="Proteomes" id="UP000515788"/>
    </source>
</evidence>
<feature type="signal peptide" evidence="1">
    <location>
        <begin position="1"/>
        <end position="18"/>
    </location>
</feature>
<sequence>MRFSLVSLCAVVAGAVVAENFEVDFEGWTHNDLKQYVQDHSKKLENLGSKTMEELKAELAERWQKNAQPKPWWQIWPAHKDAYLGEGVPSSLISEWLFETWPEQDLRKFLDRNNVKYEAKASRNQLIKAAKDNFHQLSKRLGCSGFYPSEEYFGDWSEEDLKKWLGEYDIPYEKIENNRDALLDKVRENIYHASKLEEERRSELLSSLDLANKQITDKAGEIKDDVFNSWSTESLKQWLLSHKVAVDEKVADNRDELVKLAKRQINYLKDDLEWYTNYMKKKSSRFICKTPEYVASVWGQTVGKLGNKMGSFFGYYRDKTGDAINDAFLVGLDSWSRDRLKTYLDVRGVKYHMLSTNNELRRLAVENRNKPLRRLQENYNKLTEGLTYDSMKDWAQHKAEKIQDSDAYSSMTSSVDSLNKDTQKWANDFTKKWSDSLSSWSVDDLKSYLKSFGVDTSSLTKEDLVETARLKTQLFFGTFNEPWYSRWWYKTRFYLRHPFRLFV</sequence>
<gene>
    <name evidence="2" type="ORF">HG536_0H00360</name>
</gene>
<dbReference type="RefSeq" id="XP_037141336.1">
    <property type="nucleotide sequence ID" value="XM_037285440.1"/>
</dbReference>
<evidence type="ECO:0008006" key="4">
    <source>
        <dbReference type="Google" id="ProtNLM"/>
    </source>
</evidence>
<protein>
    <recommendedName>
        <fullName evidence="4">Meiotic sister chromatid recombination protein 1</fullName>
    </recommendedName>
</protein>
<accession>A0A7G3ZMC6</accession>
<keyword evidence="3" id="KW-1185">Reference proteome</keyword>
<name>A0A7G3ZMC6_9SACH</name>
<proteinExistence type="predicted"/>